<dbReference type="AlphaFoldDB" id="A0AAN8J9Z6"/>
<protein>
    <submittedName>
        <fullName evidence="1">Uncharacterized protein</fullName>
    </submittedName>
</protein>
<dbReference type="EMBL" id="JAZGQO010000013">
    <property type="protein sequence ID" value="KAK6171759.1"/>
    <property type="molecule type" value="Genomic_DNA"/>
</dbReference>
<proteinExistence type="predicted"/>
<comment type="caution">
    <text evidence="1">The sequence shown here is derived from an EMBL/GenBank/DDBJ whole genome shotgun (WGS) entry which is preliminary data.</text>
</comment>
<keyword evidence="2" id="KW-1185">Reference proteome</keyword>
<sequence length="145" mass="15619">MTVTHAAVCANYQQPDVPTVSTQEEADRLMILHAVDAVKQGFRIAFYSQDTDVLLLALRRVPLLGGNPVIIVGRGTERHILHLREVYKLLGCEKASAIPNFHSLTGCDTTGHTLGLSNQAAMDAFMTTDAATISAICSLDEGDIP</sequence>
<reference evidence="1 2" key="1">
    <citation type="submission" date="2024-01" db="EMBL/GenBank/DDBJ databases">
        <title>The genome of the rayed Mediterranean limpet Patella caerulea (Linnaeus, 1758).</title>
        <authorList>
            <person name="Anh-Thu Weber A."/>
            <person name="Halstead-Nussloch G."/>
        </authorList>
    </citation>
    <scope>NUCLEOTIDE SEQUENCE [LARGE SCALE GENOMIC DNA]</scope>
    <source>
        <strain evidence="1">AATW-2023a</strain>
        <tissue evidence="1">Whole specimen</tissue>
    </source>
</reference>
<evidence type="ECO:0000313" key="2">
    <source>
        <dbReference type="Proteomes" id="UP001347796"/>
    </source>
</evidence>
<accession>A0AAN8J9Z6</accession>
<evidence type="ECO:0000313" key="1">
    <source>
        <dbReference type="EMBL" id="KAK6171759.1"/>
    </source>
</evidence>
<name>A0AAN8J9Z6_PATCE</name>
<organism evidence="1 2">
    <name type="scientific">Patella caerulea</name>
    <name type="common">Rayed Mediterranean limpet</name>
    <dbReference type="NCBI Taxonomy" id="87958"/>
    <lineage>
        <taxon>Eukaryota</taxon>
        <taxon>Metazoa</taxon>
        <taxon>Spiralia</taxon>
        <taxon>Lophotrochozoa</taxon>
        <taxon>Mollusca</taxon>
        <taxon>Gastropoda</taxon>
        <taxon>Patellogastropoda</taxon>
        <taxon>Patelloidea</taxon>
        <taxon>Patellidae</taxon>
        <taxon>Patella</taxon>
    </lineage>
</organism>
<gene>
    <name evidence="1" type="ORF">SNE40_018192</name>
</gene>
<dbReference type="Proteomes" id="UP001347796">
    <property type="component" value="Unassembled WGS sequence"/>
</dbReference>